<gene>
    <name evidence="2" type="ORF">BPAE_0125g00230</name>
</gene>
<reference evidence="2 3" key="1">
    <citation type="submission" date="2017-12" db="EMBL/GenBank/DDBJ databases">
        <title>Comparative genomics of Botrytis spp.</title>
        <authorList>
            <person name="Valero-Jimenez C.A."/>
            <person name="Tapia P."/>
            <person name="Veloso J."/>
            <person name="Silva-Moreno E."/>
            <person name="Staats M."/>
            <person name="Valdes J.H."/>
            <person name="Van Kan J.A.L."/>
        </authorList>
    </citation>
    <scope>NUCLEOTIDE SEQUENCE [LARGE SCALE GENOMIC DNA]</scope>
    <source>
        <strain evidence="2 3">Bp0003</strain>
    </source>
</reference>
<organism evidence="2 3">
    <name type="scientific">Botrytis paeoniae</name>
    <dbReference type="NCBI Taxonomy" id="278948"/>
    <lineage>
        <taxon>Eukaryota</taxon>
        <taxon>Fungi</taxon>
        <taxon>Dikarya</taxon>
        <taxon>Ascomycota</taxon>
        <taxon>Pezizomycotina</taxon>
        <taxon>Leotiomycetes</taxon>
        <taxon>Helotiales</taxon>
        <taxon>Sclerotiniaceae</taxon>
        <taxon>Botrytis</taxon>
    </lineage>
</organism>
<proteinExistence type="predicted"/>
<dbReference type="EMBL" id="PQXI01000125">
    <property type="protein sequence ID" value="TGO23670.1"/>
    <property type="molecule type" value="Genomic_DNA"/>
</dbReference>
<feature type="region of interest" description="Disordered" evidence="1">
    <location>
        <begin position="386"/>
        <end position="446"/>
    </location>
</feature>
<keyword evidence="3" id="KW-1185">Reference proteome</keyword>
<accession>A0A4Z1FJH9</accession>
<dbReference type="Proteomes" id="UP000297910">
    <property type="component" value="Unassembled WGS sequence"/>
</dbReference>
<sequence length="446" mass="51476">MADQKMIQRCQLSSAANCFLNSHRENDDAESISMDHPTAPYYDGHNWKSALSVAKELERHRNSMFLECRRIETQIEDSVNRMDLGYRKAKKVDPTPKAQELIQRGSARACTVPAHLQTPFVLNPTPNRVSGWPSRFENSHLSEHTGRLGIPVDHDRRDIHWSGERLNIIRASAENKGRKNQRYSVQDYHGTILHYIHNPNRPGGNGLILNAMALYWWDKVPGTMEWINNELSKGIEKKKKKRAEKRSTELKNIFRRNQLKRKRIVAADKSAKKAQKLANLHREFKRSEFLRERIEQFEYIKKRGGEGYLEVNHHLSAVPRYMTHEFQNERLLGTGFWNGIGPSNGVKRERIGSVWRNHDPYGVHSSLRMVSNASSEFQEKYVTKASYGPPTSIHTVDGSAKPLEQESDPEDTDPDGTKSDETDCDETYFETDFDGWKIEEDESMED</sequence>
<evidence type="ECO:0000313" key="2">
    <source>
        <dbReference type="EMBL" id="TGO23670.1"/>
    </source>
</evidence>
<evidence type="ECO:0000256" key="1">
    <source>
        <dbReference type="SAM" id="MobiDB-lite"/>
    </source>
</evidence>
<name>A0A4Z1FJH9_9HELO</name>
<dbReference type="AlphaFoldDB" id="A0A4Z1FJH9"/>
<feature type="compositionally biased region" description="Acidic residues" evidence="1">
    <location>
        <begin position="405"/>
        <end position="414"/>
    </location>
</feature>
<feature type="compositionally biased region" description="Acidic residues" evidence="1">
    <location>
        <begin position="422"/>
        <end position="446"/>
    </location>
</feature>
<evidence type="ECO:0000313" key="3">
    <source>
        <dbReference type="Proteomes" id="UP000297910"/>
    </source>
</evidence>
<protein>
    <submittedName>
        <fullName evidence="2">Uncharacterized protein</fullName>
    </submittedName>
</protein>
<comment type="caution">
    <text evidence="2">The sequence shown here is derived from an EMBL/GenBank/DDBJ whole genome shotgun (WGS) entry which is preliminary data.</text>
</comment>